<dbReference type="InterPro" id="IPR049874">
    <property type="entry name" value="ROK_cs"/>
</dbReference>
<gene>
    <name evidence="2" type="ORF">ABE41_017475</name>
</gene>
<evidence type="ECO:0000313" key="3">
    <source>
        <dbReference type="Proteomes" id="UP000077412"/>
    </source>
</evidence>
<sequence length="329" mass="35587">MNRDVSIGIDIGGTKIVAGLVTNQGEVLYKQIVPTATEGKEHIIFQLQQLINNLLKEANKLRLPTLKGIGIGTAGQIDFKKGIVRSGTSNIKYWNDIPLKQEMQRLFGFPAWIDNDVNVVALAESYLGAAKGYDNVVFLTLGTGIGGAVIQEGKLLHGEWGGAAELGHMSVDRNGPECNCGYNGCLEAYASGTGIANQMKQYLIKKPELYDGSIENITARDVFQWAYEGKQHAKSVLDDSMDALAYGTVNIIHAFNPSLLVLGGGIIDQHNWINQDLQNRVRNLGISSLVQSVSFAKAAFGDEAGVIGAAYQCFLYSKNVQKEGASYEG</sequence>
<dbReference type="Pfam" id="PF00480">
    <property type="entry name" value="ROK"/>
    <property type="match status" value="1"/>
</dbReference>
<dbReference type="CDD" id="cd24068">
    <property type="entry name" value="ASKHA_NBD_ROK_FnNanK-like"/>
    <property type="match status" value="1"/>
</dbReference>
<evidence type="ECO:0008006" key="4">
    <source>
        <dbReference type="Google" id="ProtNLM"/>
    </source>
</evidence>
<protein>
    <recommendedName>
        <fullName evidence="4">Glucokinase</fullName>
    </recommendedName>
</protein>
<dbReference type="InterPro" id="IPR000600">
    <property type="entry name" value="ROK"/>
</dbReference>
<dbReference type="STRING" id="255247.ABE41_017475"/>
<dbReference type="AlphaFoldDB" id="A0A1B1Z8L9"/>
<comment type="similarity">
    <text evidence="1">Belongs to the ROK (NagC/XylR) family.</text>
</comment>
<dbReference type="PROSITE" id="PS01125">
    <property type="entry name" value="ROK"/>
    <property type="match status" value="1"/>
</dbReference>
<dbReference type="Proteomes" id="UP000077412">
    <property type="component" value="Chromosome"/>
</dbReference>
<dbReference type="PANTHER" id="PTHR18964">
    <property type="entry name" value="ROK (REPRESSOR, ORF, KINASE) FAMILY"/>
    <property type="match status" value="1"/>
</dbReference>
<evidence type="ECO:0000256" key="1">
    <source>
        <dbReference type="ARBA" id="ARBA00006479"/>
    </source>
</evidence>
<dbReference type="SUPFAM" id="SSF53067">
    <property type="entry name" value="Actin-like ATPase domain"/>
    <property type="match status" value="1"/>
</dbReference>
<accession>A0A1B1Z8L9</accession>
<dbReference type="RefSeq" id="WP_066293143.1">
    <property type="nucleotide sequence ID" value="NZ_CP016761.1"/>
</dbReference>
<dbReference type="EMBL" id="CP016761">
    <property type="protein sequence ID" value="ANX13804.1"/>
    <property type="molecule type" value="Genomic_DNA"/>
</dbReference>
<dbReference type="InterPro" id="IPR043129">
    <property type="entry name" value="ATPase_NBD"/>
</dbReference>
<organism evidence="2 3">
    <name type="scientific">Fictibacillus arsenicus</name>
    <dbReference type="NCBI Taxonomy" id="255247"/>
    <lineage>
        <taxon>Bacteria</taxon>
        <taxon>Bacillati</taxon>
        <taxon>Bacillota</taxon>
        <taxon>Bacilli</taxon>
        <taxon>Bacillales</taxon>
        <taxon>Fictibacillaceae</taxon>
        <taxon>Fictibacillus</taxon>
    </lineage>
</organism>
<reference evidence="2 3" key="1">
    <citation type="submission" date="2016-08" db="EMBL/GenBank/DDBJ databases">
        <title>Complete genome sequence of Fictibacillus arsenicus G25-54, a strain with toxicity to nematodes and a potential arsenic-resistance activity.</title>
        <authorList>
            <person name="Zheng Z."/>
        </authorList>
    </citation>
    <scope>NUCLEOTIDE SEQUENCE [LARGE SCALE GENOMIC DNA]</scope>
    <source>
        <strain evidence="2 3">G25-54</strain>
    </source>
</reference>
<evidence type="ECO:0000313" key="2">
    <source>
        <dbReference type="EMBL" id="ANX13804.1"/>
    </source>
</evidence>
<dbReference type="KEGG" id="far:ABE41_017475"/>
<name>A0A1B1Z8L9_9BACL</name>
<proteinExistence type="inferred from homology"/>
<keyword evidence="3" id="KW-1185">Reference proteome</keyword>
<dbReference type="PANTHER" id="PTHR18964:SF149">
    <property type="entry name" value="BIFUNCTIONAL UDP-N-ACETYLGLUCOSAMINE 2-EPIMERASE_N-ACETYLMANNOSAMINE KINASE"/>
    <property type="match status" value="1"/>
</dbReference>
<dbReference type="Gene3D" id="3.30.420.40">
    <property type="match status" value="2"/>
</dbReference>